<accession>A0A5K1UTP9</accession>
<comment type="caution">
    <text evidence="2">The sequence shown here is derived from an EMBL/GenBank/DDBJ whole genome shotgun (WGS) entry which is preliminary data.</text>
</comment>
<dbReference type="Pfam" id="PF13672">
    <property type="entry name" value="PP2C_2"/>
    <property type="match status" value="1"/>
</dbReference>
<dbReference type="PROSITE" id="PS51746">
    <property type="entry name" value="PPM_2"/>
    <property type="match status" value="1"/>
</dbReference>
<dbReference type="InterPro" id="IPR036457">
    <property type="entry name" value="PPM-type-like_dom_sf"/>
</dbReference>
<organism evidence="2 3">
    <name type="scientific">Entamoeba histolytica</name>
    <dbReference type="NCBI Taxonomy" id="5759"/>
    <lineage>
        <taxon>Eukaryota</taxon>
        <taxon>Amoebozoa</taxon>
        <taxon>Evosea</taxon>
        <taxon>Archamoebae</taxon>
        <taxon>Mastigamoebida</taxon>
        <taxon>Entamoebidae</taxon>
        <taxon>Entamoeba</taxon>
    </lineage>
</organism>
<dbReference type="InterPro" id="IPR053287">
    <property type="entry name" value="PP2C-like_domain"/>
</dbReference>
<evidence type="ECO:0000313" key="3">
    <source>
        <dbReference type="Proteomes" id="UP000078387"/>
    </source>
</evidence>
<evidence type="ECO:0000313" key="2">
    <source>
        <dbReference type="EMBL" id="GAT97560.1"/>
    </source>
</evidence>
<gene>
    <name evidence="2" type="ORF">CL6EHI_037200</name>
</gene>
<dbReference type="AlphaFoldDB" id="A0A5K1UTP9"/>
<sequence length="471" mass="52168">MEISLKVQFIKTFKPFIKSIPTNVIEPIKKNGYCFHICDDPLSILGNDQSFGMTSFSTYPIIDGIKQGEPNCDRIGVLRFSKSTVMIIADGCGWGIQPHQASSIAVRSIMETIVDEIETCQSSKDIANMLVDSAYNAHIDILKKSTKIKGVGSTTILIACLFSTKDLNQQLIVLSIGDSQCFIYNDKNQNCVALNPKWCRCLLSTKDSGGRIGSADGTHPDLRSSMLKIVNVYSDDIILLTSDGFCDNFQLPKTLVSLDSIISSRIILSANMSDFIENISKYLIQTTESVRQFHTENKNKMRPTNLTGKLDHASIGAFRVEPINVDLGLINIYCPSILKPLYPNSLVPRKSVRSRSYSDIEITENDEQNVLKEKGSNSSSGALTHRVRNGCCPTPLIYSDNFPMLYSPKLRKGNNFSETTSCISPPRKSPDVHSTVVVSPELSFSYSPLIGDDHSSRSCSCFTKFFLKDTN</sequence>
<dbReference type="VEuPathDB" id="AmoebaDB:EHI7A_092040"/>
<dbReference type="SUPFAM" id="SSF81606">
    <property type="entry name" value="PP2C-like"/>
    <property type="match status" value="1"/>
</dbReference>
<dbReference type="VEuPathDB" id="AmoebaDB:EHI8A_095260"/>
<dbReference type="VEuPathDB" id="AmoebaDB:KM1_165850"/>
<dbReference type="OMA" id="YPPKLRK"/>
<reference evidence="2 3" key="1">
    <citation type="submission" date="2016-05" db="EMBL/GenBank/DDBJ databases">
        <title>First whole genome sequencing of Entamoeba histolytica HM1:IMSS-clone-6.</title>
        <authorList>
            <person name="Mukherjee Avik.K."/>
            <person name="Izumyama S."/>
            <person name="Nakada-Tsukui K."/>
            <person name="Nozaki T."/>
        </authorList>
    </citation>
    <scope>NUCLEOTIDE SEQUENCE [LARGE SCALE GENOMIC DNA]</scope>
    <source>
        <strain evidence="2 3">HM1:IMSS clone 6</strain>
    </source>
</reference>
<evidence type="ECO:0000259" key="1">
    <source>
        <dbReference type="PROSITE" id="PS51746"/>
    </source>
</evidence>
<dbReference type="PANTHER" id="PTHR21586:SF0">
    <property type="entry name" value="PP2C-LIKE DOMAIN-CONTAINING PROTEIN CG9801"/>
    <property type="match status" value="1"/>
</dbReference>
<feature type="domain" description="PPM-type phosphatase" evidence="1">
    <location>
        <begin position="50"/>
        <end position="286"/>
    </location>
</feature>
<dbReference type="Gene3D" id="3.60.40.10">
    <property type="entry name" value="PPM-type phosphatase domain"/>
    <property type="match status" value="1"/>
</dbReference>
<dbReference type="Proteomes" id="UP000078387">
    <property type="component" value="Unassembled WGS sequence"/>
</dbReference>
<proteinExistence type="predicted"/>
<dbReference type="VEuPathDB" id="AmoebaDB:EHI5A_129020"/>
<dbReference type="EMBL" id="BDEQ01000001">
    <property type="protein sequence ID" value="GAT97560.1"/>
    <property type="molecule type" value="Genomic_DNA"/>
</dbReference>
<dbReference type="VEuPathDB" id="AmoebaDB:EHI_037200"/>
<protein>
    <recommendedName>
        <fullName evidence="1">PPM-type phosphatase domain-containing protein</fullName>
    </recommendedName>
</protein>
<name>A0A5K1UTP9_ENTHI</name>
<dbReference type="InterPro" id="IPR001932">
    <property type="entry name" value="PPM-type_phosphatase-like_dom"/>
</dbReference>
<dbReference type="PANTHER" id="PTHR21586">
    <property type="entry name" value="TIPA"/>
    <property type="match status" value="1"/>
</dbReference>